<dbReference type="CDD" id="cd00761">
    <property type="entry name" value="Glyco_tranf_GTA_type"/>
    <property type="match status" value="1"/>
</dbReference>
<sequence length="324" mass="37240">MRPILSIVIPVYNVADYINKCVESCYNQNVPKDQYEIILVNDGSTDNSLELCEKLKEKYNDLKLISQENKGLSGARNTGLKHAVGNYVWFVDSDDWIKNNCLSDVFSHLKDDIDILWLGHDVWLNGVSTKQYIPNGIDHPVSGEVFFSEHLNNLFYIWKFIYKRDFLNKNKLLFLEGYLYEDLEFTPRALLLAETCTTLPEVCYHYLVRGGSIANNIKPRNIEHRFDILNRHANLLQQHNISNTYKKALSDVILHTIEGTVNMAARASLNLPKIAYQVIGRVKKEDIQGAYSSSTLKAIKASPKLYHKLFKTFYGAYKLLPINK</sequence>
<dbReference type="EMBL" id="JAAVJS010000007">
    <property type="protein sequence ID" value="NJX15159.1"/>
    <property type="molecule type" value="Genomic_DNA"/>
</dbReference>
<dbReference type="Pfam" id="PF00535">
    <property type="entry name" value="Glycos_transf_2"/>
    <property type="match status" value="1"/>
</dbReference>
<dbReference type="InterPro" id="IPR001173">
    <property type="entry name" value="Glyco_trans_2-like"/>
</dbReference>
<comment type="caution">
    <text evidence="4">The sequence shown here is derived from an EMBL/GenBank/DDBJ whole genome shotgun (WGS) entry which is preliminary data.</text>
</comment>
<dbReference type="Gene3D" id="3.90.550.10">
    <property type="entry name" value="Spore Coat Polysaccharide Biosynthesis Protein SpsA, Chain A"/>
    <property type="match status" value="1"/>
</dbReference>
<reference evidence="4 5" key="1">
    <citation type="submission" date="2020-03" db="EMBL/GenBank/DDBJ databases">
        <title>Tamlana sp. nov, isolated from XXX.</title>
        <authorList>
            <person name="Cao W.R."/>
        </authorList>
    </citation>
    <scope>NUCLEOTIDE SEQUENCE [LARGE SCALE GENOMIC DNA]</scope>
    <source>
        <strain evidence="4 5">HST1-43</strain>
    </source>
</reference>
<organism evidence="4 5">
    <name type="scientific">Tamlana crocina</name>
    <dbReference type="NCBI Taxonomy" id="393006"/>
    <lineage>
        <taxon>Bacteria</taxon>
        <taxon>Pseudomonadati</taxon>
        <taxon>Bacteroidota</taxon>
        <taxon>Flavobacteriia</taxon>
        <taxon>Flavobacteriales</taxon>
        <taxon>Flavobacteriaceae</taxon>
        <taxon>Tamlana</taxon>
    </lineage>
</organism>
<dbReference type="InterPro" id="IPR029044">
    <property type="entry name" value="Nucleotide-diphossugar_trans"/>
</dbReference>
<keyword evidence="1" id="KW-0328">Glycosyltransferase</keyword>
<dbReference type="Proteomes" id="UP000760545">
    <property type="component" value="Unassembled WGS sequence"/>
</dbReference>
<keyword evidence="2" id="KW-0808">Transferase</keyword>
<name>A0ABX1D9W5_9FLAO</name>
<protein>
    <submittedName>
        <fullName evidence="4">Glycosyltransferase</fullName>
    </submittedName>
</protein>
<dbReference type="PANTHER" id="PTHR22916:SF51">
    <property type="entry name" value="GLYCOSYLTRANSFERASE EPSH-RELATED"/>
    <property type="match status" value="1"/>
</dbReference>
<dbReference type="RefSeq" id="WP_167917405.1">
    <property type="nucleotide sequence ID" value="NZ_JAAVJS010000007.1"/>
</dbReference>
<keyword evidence="5" id="KW-1185">Reference proteome</keyword>
<feature type="domain" description="Glycosyltransferase 2-like" evidence="3">
    <location>
        <begin position="6"/>
        <end position="124"/>
    </location>
</feature>
<dbReference type="SUPFAM" id="SSF53448">
    <property type="entry name" value="Nucleotide-diphospho-sugar transferases"/>
    <property type="match status" value="1"/>
</dbReference>
<accession>A0ABX1D9W5</accession>
<gene>
    <name evidence="4" type="ORF">HC176_06620</name>
</gene>
<evidence type="ECO:0000256" key="1">
    <source>
        <dbReference type="ARBA" id="ARBA00022676"/>
    </source>
</evidence>
<evidence type="ECO:0000259" key="3">
    <source>
        <dbReference type="Pfam" id="PF00535"/>
    </source>
</evidence>
<evidence type="ECO:0000313" key="5">
    <source>
        <dbReference type="Proteomes" id="UP000760545"/>
    </source>
</evidence>
<dbReference type="PANTHER" id="PTHR22916">
    <property type="entry name" value="GLYCOSYLTRANSFERASE"/>
    <property type="match status" value="1"/>
</dbReference>
<proteinExistence type="predicted"/>
<evidence type="ECO:0000313" key="4">
    <source>
        <dbReference type="EMBL" id="NJX15159.1"/>
    </source>
</evidence>
<evidence type="ECO:0000256" key="2">
    <source>
        <dbReference type="ARBA" id="ARBA00022679"/>
    </source>
</evidence>